<dbReference type="EMBL" id="KZ344986">
    <property type="protein sequence ID" value="PIO77782.1"/>
    <property type="molecule type" value="Genomic_DNA"/>
</dbReference>
<feature type="compositionally biased region" description="Basic and acidic residues" evidence="1">
    <location>
        <begin position="207"/>
        <end position="216"/>
    </location>
</feature>
<evidence type="ECO:0000313" key="3">
    <source>
        <dbReference type="Proteomes" id="UP000230423"/>
    </source>
</evidence>
<reference evidence="2 3" key="1">
    <citation type="submission" date="2015-09" db="EMBL/GenBank/DDBJ databases">
        <title>Draft genome of the parasitic nematode Teladorsagia circumcincta isolate WARC Sus (inbred).</title>
        <authorList>
            <person name="Mitreva M."/>
        </authorList>
    </citation>
    <scope>NUCLEOTIDE SEQUENCE [LARGE SCALE GENOMIC DNA]</scope>
    <source>
        <strain evidence="2 3">S</strain>
    </source>
</reference>
<sequence>MSQLSMLSGEKSAELAKAAKGAKKGAYPTMASEMKRKEAEAAAREAARVRENERRIAESAIRRRARDAAAAAVAAQTPSDKDKQDTPSSNVPSTLDKTQYSQKSVSKRARSRHDSVQRPPPSPYQLPRLTMEEHRKPRAPVALRTRPSNDGRHPDALGASRIKSSPSSSSKQTPDDSRSQKTSSTKSEVKSVSSTVSEVKSGPSAKSEVKSVKSEVRSAPSVKPGVKSVPSPISEEKSWSGTPQPAQQGRQDRFLRRKSSRS</sequence>
<feature type="region of interest" description="Disordered" evidence="1">
    <location>
        <begin position="1"/>
        <end position="262"/>
    </location>
</feature>
<feature type="compositionally biased region" description="Low complexity" evidence="1">
    <location>
        <begin position="160"/>
        <end position="172"/>
    </location>
</feature>
<evidence type="ECO:0000313" key="2">
    <source>
        <dbReference type="EMBL" id="PIO77782.1"/>
    </source>
</evidence>
<feature type="compositionally biased region" description="Polar residues" evidence="1">
    <location>
        <begin position="86"/>
        <end position="104"/>
    </location>
</feature>
<feature type="compositionally biased region" description="Polar residues" evidence="1">
    <location>
        <begin position="239"/>
        <end position="249"/>
    </location>
</feature>
<name>A0A2G9V722_TELCI</name>
<feature type="compositionally biased region" description="Low complexity" evidence="1">
    <location>
        <begin position="181"/>
        <end position="201"/>
    </location>
</feature>
<organism evidence="2 3">
    <name type="scientific">Teladorsagia circumcincta</name>
    <name type="common">Brown stomach worm</name>
    <name type="synonym">Ostertagia circumcincta</name>
    <dbReference type="NCBI Taxonomy" id="45464"/>
    <lineage>
        <taxon>Eukaryota</taxon>
        <taxon>Metazoa</taxon>
        <taxon>Ecdysozoa</taxon>
        <taxon>Nematoda</taxon>
        <taxon>Chromadorea</taxon>
        <taxon>Rhabditida</taxon>
        <taxon>Rhabditina</taxon>
        <taxon>Rhabditomorpha</taxon>
        <taxon>Strongyloidea</taxon>
        <taxon>Trichostrongylidae</taxon>
        <taxon>Teladorsagia</taxon>
    </lineage>
</organism>
<gene>
    <name evidence="2" type="ORF">TELCIR_00044</name>
</gene>
<dbReference type="OrthoDB" id="5875497at2759"/>
<accession>A0A2G9V722</accession>
<dbReference type="Proteomes" id="UP000230423">
    <property type="component" value="Unassembled WGS sequence"/>
</dbReference>
<dbReference type="AlphaFoldDB" id="A0A2G9V722"/>
<protein>
    <submittedName>
        <fullName evidence="2">Uncharacterized protein</fullName>
    </submittedName>
</protein>
<keyword evidence="3" id="KW-1185">Reference proteome</keyword>
<feature type="compositionally biased region" description="Basic and acidic residues" evidence="1">
    <location>
        <begin position="33"/>
        <end position="61"/>
    </location>
</feature>
<evidence type="ECO:0000256" key="1">
    <source>
        <dbReference type="SAM" id="MobiDB-lite"/>
    </source>
</evidence>
<proteinExistence type="predicted"/>